<evidence type="ECO:0000256" key="3">
    <source>
        <dbReference type="ARBA" id="ARBA00023002"/>
    </source>
</evidence>
<comment type="catalytic activity">
    <reaction evidence="6">
        <text>2 a quinone + NADH + H(+) = 2 a 1,4-benzosemiquinone + NAD(+)</text>
        <dbReference type="Rhea" id="RHEA:65952"/>
        <dbReference type="ChEBI" id="CHEBI:15378"/>
        <dbReference type="ChEBI" id="CHEBI:57540"/>
        <dbReference type="ChEBI" id="CHEBI:57945"/>
        <dbReference type="ChEBI" id="CHEBI:132124"/>
        <dbReference type="ChEBI" id="CHEBI:134225"/>
    </reaction>
</comment>
<comment type="caution">
    <text evidence="6">Lacks conserved residue(s) required for the propagation of feature annotation.</text>
</comment>
<dbReference type="Proteomes" id="UP000767291">
    <property type="component" value="Unassembled WGS sequence"/>
</dbReference>
<dbReference type="PANTHER" id="PTHR43741:SF4">
    <property type="entry name" value="FMN-DEPENDENT NADH:QUINONE OXIDOREDUCTASE"/>
    <property type="match status" value="1"/>
</dbReference>
<evidence type="ECO:0000256" key="1">
    <source>
        <dbReference type="ARBA" id="ARBA00022630"/>
    </source>
</evidence>
<dbReference type="InterPro" id="IPR050104">
    <property type="entry name" value="FMN-dep_NADH:Q_OxRdtase_AzoR1"/>
</dbReference>
<dbReference type="Pfam" id="PF02525">
    <property type="entry name" value="Flavodoxin_2"/>
    <property type="match status" value="1"/>
</dbReference>
<dbReference type="HAMAP" id="MF_01216">
    <property type="entry name" value="Azoreductase_type1"/>
    <property type="match status" value="1"/>
</dbReference>
<keyword evidence="9" id="KW-1185">Reference proteome</keyword>
<dbReference type="InterPro" id="IPR003680">
    <property type="entry name" value="Flavodoxin_fold"/>
</dbReference>
<feature type="domain" description="Flavodoxin-like fold" evidence="7">
    <location>
        <begin position="3"/>
        <end position="210"/>
    </location>
</feature>
<evidence type="ECO:0000259" key="7">
    <source>
        <dbReference type="Pfam" id="PF02525"/>
    </source>
</evidence>
<comment type="catalytic activity">
    <reaction evidence="5">
        <text>N,N-dimethyl-1,4-phenylenediamine + anthranilate + 2 NAD(+) = 2-(4-dimethylaminophenyl)diazenylbenzoate + 2 NADH + 2 H(+)</text>
        <dbReference type="Rhea" id="RHEA:55872"/>
        <dbReference type="ChEBI" id="CHEBI:15378"/>
        <dbReference type="ChEBI" id="CHEBI:15783"/>
        <dbReference type="ChEBI" id="CHEBI:16567"/>
        <dbReference type="ChEBI" id="CHEBI:57540"/>
        <dbReference type="ChEBI" id="CHEBI:57945"/>
        <dbReference type="ChEBI" id="CHEBI:71579"/>
        <dbReference type="EC" id="1.7.1.17"/>
    </reaction>
    <physiologicalReaction direction="right-to-left" evidence="5">
        <dbReference type="Rhea" id="RHEA:55874"/>
    </physiologicalReaction>
</comment>
<comment type="subunit">
    <text evidence="6">Homodimer.</text>
</comment>
<keyword evidence="4 6" id="KW-0520">NAD</keyword>
<evidence type="ECO:0000313" key="8">
    <source>
        <dbReference type="EMBL" id="MBP1854299.1"/>
    </source>
</evidence>
<evidence type="ECO:0000256" key="4">
    <source>
        <dbReference type="ARBA" id="ARBA00023027"/>
    </source>
</evidence>
<sequence>MKKKLLYISVNSKPEDLSSSKTVARKFINRFLERNPDFILEEIDLYKNHIPKLEYQYYEKRNSLVKEDKLTNLGEQDKREINIINELCDQFVEARVYVISSPMWSLSFPSQLKAYIDCIVQDGKTITFDDDEKPDGLLNDFDRSVVYVQSSGAKIPWIMKPILNKGLNYIESIMKFIGIKKFEELLVDGTGTTEEERQSSLKNAYDKIDEVIDSLKF</sequence>
<accession>A0ABS4E8P4</accession>
<keyword evidence="2 6" id="KW-0288">FMN</keyword>
<dbReference type="RefSeq" id="WP_234925952.1">
    <property type="nucleotide sequence ID" value="NZ_BAAACS010000017.1"/>
</dbReference>
<name>A0ABS4E8P4_9FIRM</name>
<keyword evidence="1 6" id="KW-0285">Flavoprotein</keyword>
<comment type="cofactor">
    <cofactor evidence="6">
        <name>FMN</name>
        <dbReference type="ChEBI" id="CHEBI:58210"/>
    </cofactor>
    <text evidence="6">Binds 1 FMN per subunit.</text>
</comment>
<evidence type="ECO:0000256" key="2">
    <source>
        <dbReference type="ARBA" id="ARBA00022643"/>
    </source>
</evidence>
<dbReference type="InterPro" id="IPR023048">
    <property type="entry name" value="NADH:quinone_OxRdtase_FMN_depd"/>
</dbReference>
<comment type="function">
    <text evidence="6">Quinone reductase that provides resistance to thiol-specific stress caused by electrophilic quinones.</text>
</comment>
<proteinExistence type="inferred from homology"/>
<dbReference type="EC" id="1.7.1.17" evidence="6"/>
<dbReference type="Gene3D" id="3.40.50.360">
    <property type="match status" value="1"/>
</dbReference>
<reference evidence="8 9" key="1">
    <citation type="submission" date="2021-03" db="EMBL/GenBank/DDBJ databases">
        <title>Genomic Encyclopedia of Type Strains, Phase IV (KMG-IV): sequencing the most valuable type-strain genomes for metagenomic binning, comparative biology and taxonomic classification.</title>
        <authorList>
            <person name="Goeker M."/>
        </authorList>
    </citation>
    <scope>NUCLEOTIDE SEQUENCE [LARGE SCALE GENOMIC DNA]</scope>
    <source>
        <strain evidence="8 9">DSM 1289</strain>
    </source>
</reference>
<keyword evidence="3 6" id="KW-0560">Oxidoreductase</keyword>
<dbReference type="InterPro" id="IPR029039">
    <property type="entry name" value="Flavoprotein-like_sf"/>
</dbReference>
<evidence type="ECO:0000256" key="5">
    <source>
        <dbReference type="ARBA" id="ARBA00048542"/>
    </source>
</evidence>
<dbReference type="EMBL" id="JAGGJX010000001">
    <property type="protein sequence ID" value="MBP1854299.1"/>
    <property type="molecule type" value="Genomic_DNA"/>
</dbReference>
<dbReference type="EC" id="1.6.5.-" evidence="6"/>
<dbReference type="SUPFAM" id="SSF52218">
    <property type="entry name" value="Flavoproteins"/>
    <property type="match status" value="1"/>
</dbReference>
<organism evidence="8 9">
    <name type="scientific">Metaclostridioides mangenotii</name>
    <dbReference type="NCBI Taxonomy" id="1540"/>
    <lineage>
        <taxon>Bacteria</taxon>
        <taxon>Bacillati</taxon>
        <taxon>Bacillota</taxon>
        <taxon>Clostridia</taxon>
        <taxon>Peptostreptococcales</taxon>
        <taxon>Peptostreptococcaceae</taxon>
        <taxon>Metaclostridioides</taxon>
    </lineage>
</organism>
<dbReference type="GO" id="GO:0016491">
    <property type="term" value="F:oxidoreductase activity"/>
    <property type="evidence" value="ECO:0007669"/>
    <property type="project" value="UniProtKB-KW"/>
</dbReference>
<protein>
    <recommendedName>
        <fullName evidence="6">FMN dependent NADH:quinone oxidoreductase</fullName>
        <ecNumber evidence="6">1.6.5.-</ecNumber>
    </recommendedName>
    <alternativeName>
        <fullName evidence="6">Azo-dye reductase</fullName>
    </alternativeName>
    <alternativeName>
        <fullName evidence="6">FMN-dependent NADH-azo compound oxidoreductase</fullName>
    </alternativeName>
    <alternativeName>
        <fullName evidence="6">FMN-dependent NADH-azoreductase</fullName>
        <ecNumber evidence="6">1.7.1.17</ecNumber>
    </alternativeName>
</protein>
<evidence type="ECO:0000313" key="9">
    <source>
        <dbReference type="Proteomes" id="UP000767291"/>
    </source>
</evidence>
<comment type="function">
    <text evidence="6">Also exhibits azoreductase activity. Catalyzes the reductive cleavage of the azo bond in aromatic azo compounds to the corresponding amines.</text>
</comment>
<dbReference type="PANTHER" id="PTHR43741">
    <property type="entry name" value="FMN-DEPENDENT NADH-AZOREDUCTASE 1"/>
    <property type="match status" value="1"/>
</dbReference>
<gene>
    <name evidence="6" type="primary">azoR</name>
    <name evidence="8" type="ORF">J2Z43_000689</name>
</gene>
<evidence type="ECO:0000256" key="6">
    <source>
        <dbReference type="HAMAP-Rule" id="MF_01216"/>
    </source>
</evidence>
<feature type="binding site" evidence="6">
    <location>
        <begin position="18"/>
        <end position="20"/>
    </location>
    <ligand>
        <name>FMN</name>
        <dbReference type="ChEBI" id="CHEBI:58210"/>
    </ligand>
</feature>
<comment type="similarity">
    <text evidence="6">Belongs to the azoreductase type 1 family.</text>
</comment>
<comment type="caution">
    <text evidence="8">The sequence shown here is derived from an EMBL/GenBank/DDBJ whole genome shotgun (WGS) entry which is preliminary data.</text>
</comment>